<dbReference type="AlphaFoldDB" id="A0A7J0H4P9"/>
<dbReference type="OrthoDB" id="1434354at2759"/>
<dbReference type="SMART" id="SM00516">
    <property type="entry name" value="SEC14"/>
    <property type="match status" value="1"/>
</dbReference>
<organism evidence="4 5">
    <name type="scientific">Actinidia rufa</name>
    <dbReference type="NCBI Taxonomy" id="165716"/>
    <lineage>
        <taxon>Eukaryota</taxon>
        <taxon>Viridiplantae</taxon>
        <taxon>Streptophyta</taxon>
        <taxon>Embryophyta</taxon>
        <taxon>Tracheophyta</taxon>
        <taxon>Spermatophyta</taxon>
        <taxon>Magnoliopsida</taxon>
        <taxon>eudicotyledons</taxon>
        <taxon>Gunneridae</taxon>
        <taxon>Pentapetalae</taxon>
        <taxon>asterids</taxon>
        <taxon>Ericales</taxon>
        <taxon>Actinidiaceae</taxon>
        <taxon>Actinidia</taxon>
    </lineage>
</organism>
<feature type="transmembrane region" description="Helical" evidence="2">
    <location>
        <begin position="473"/>
        <end position="495"/>
    </location>
</feature>
<protein>
    <submittedName>
        <fullName evidence="4">SEC14 cytosolic factor family protein</fullName>
    </submittedName>
</protein>
<evidence type="ECO:0000256" key="2">
    <source>
        <dbReference type="SAM" id="Phobius"/>
    </source>
</evidence>
<feature type="transmembrane region" description="Helical" evidence="2">
    <location>
        <begin position="360"/>
        <end position="383"/>
    </location>
</feature>
<feature type="compositionally biased region" description="Polar residues" evidence="1">
    <location>
        <begin position="143"/>
        <end position="161"/>
    </location>
</feature>
<keyword evidence="5" id="KW-1185">Reference proteome</keyword>
<evidence type="ECO:0000313" key="4">
    <source>
        <dbReference type="EMBL" id="GFZ18001.1"/>
    </source>
</evidence>
<sequence>MGDSFDHPGSRKASEVPSINTNKRVSKTCLVASNPKSSTQKSTRHVVSTDYRRMGRGTAGDAALFLLKVAALETVRRISRARCPFVWCGIQALQVLCYPPLKWIQRWAPFTGLVYSVQALSRPLLVLSIATAFSDQSGYSNITSDASNDSRGLEDSQASPDSDSELPSVHSTPETSIFLNCILTAMHEAGFLMKLLKVSHLQIGCFNSMKNWKNKGISLPERINEDELNSFFIAANGDFSCLLSSVKKTIRWRETYNILSGKELDMWSNVVFWHGFDVNYRPCLIVRLGLACSSLSSHERPRFLQAVVSQVEHGILHLVDPENPRITVLVDCEGLSPLRLPMQMLRSCSSIFQDHFPNRLGFLLVIRLPPVVRVIAQTFIQVLKPSTRQKLKIEGEMYRKILMENFETLPSYLGGNCTCRRCSNLRICNMELHRINETNERQRKMNIISCEDIPSPHPSDPIDIHMTSYCDQALRAAVVGIIMLLVLIAFLAGLYDPESSPALPL</sequence>
<keyword evidence="2" id="KW-1133">Transmembrane helix</keyword>
<gene>
    <name evidence="4" type="ORF">Acr_26g0012700</name>
</gene>
<accession>A0A7J0H4P9</accession>
<dbReference type="Proteomes" id="UP000585474">
    <property type="component" value="Unassembled WGS sequence"/>
</dbReference>
<dbReference type="EMBL" id="BJWL01000026">
    <property type="protein sequence ID" value="GFZ18001.1"/>
    <property type="molecule type" value="Genomic_DNA"/>
</dbReference>
<keyword evidence="2" id="KW-0472">Membrane</keyword>
<dbReference type="PROSITE" id="PS50191">
    <property type="entry name" value="CRAL_TRIO"/>
    <property type="match status" value="1"/>
</dbReference>
<dbReference type="Gene3D" id="3.40.525.10">
    <property type="entry name" value="CRAL-TRIO lipid binding domain"/>
    <property type="match status" value="1"/>
</dbReference>
<evidence type="ECO:0000313" key="5">
    <source>
        <dbReference type="Proteomes" id="UP000585474"/>
    </source>
</evidence>
<dbReference type="Pfam" id="PF00650">
    <property type="entry name" value="CRAL_TRIO"/>
    <property type="match status" value="1"/>
</dbReference>
<dbReference type="PANTHER" id="PTHR47041:SF2">
    <property type="entry name" value="SEC14 CYTOSOLIC FACTOR FAMILY PROTEIN _ PHOSPHOGLYCERIDE TRANSFER FAMILY PROTEIN"/>
    <property type="match status" value="1"/>
</dbReference>
<dbReference type="PANTHER" id="PTHR47041">
    <property type="entry name" value="SEC14 CYTOSOLIC FACTOR FAMILY PROTEIN / PHOSPHOGLYCERIDE TRANSFER FAMILY PROTEIN"/>
    <property type="match status" value="1"/>
</dbReference>
<evidence type="ECO:0000259" key="3">
    <source>
        <dbReference type="PROSITE" id="PS50191"/>
    </source>
</evidence>
<comment type="caution">
    <text evidence="4">The sequence shown here is derived from an EMBL/GenBank/DDBJ whole genome shotgun (WGS) entry which is preliminary data.</text>
</comment>
<proteinExistence type="predicted"/>
<dbReference type="SUPFAM" id="SSF52087">
    <property type="entry name" value="CRAL/TRIO domain"/>
    <property type="match status" value="1"/>
</dbReference>
<dbReference type="InterPro" id="IPR001251">
    <property type="entry name" value="CRAL-TRIO_dom"/>
</dbReference>
<keyword evidence="2" id="KW-0812">Transmembrane</keyword>
<dbReference type="CDD" id="cd00170">
    <property type="entry name" value="SEC14"/>
    <property type="match status" value="1"/>
</dbReference>
<evidence type="ECO:0000256" key="1">
    <source>
        <dbReference type="SAM" id="MobiDB-lite"/>
    </source>
</evidence>
<name>A0A7J0H4P9_9ERIC</name>
<feature type="domain" description="CRAL-TRIO" evidence="3">
    <location>
        <begin position="273"/>
        <end position="421"/>
    </location>
</feature>
<reference evidence="4 5" key="1">
    <citation type="submission" date="2019-07" db="EMBL/GenBank/DDBJ databases">
        <title>De Novo Assembly of kiwifruit Actinidia rufa.</title>
        <authorList>
            <person name="Sugita-Konishi S."/>
            <person name="Sato K."/>
            <person name="Mori E."/>
            <person name="Abe Y."/>
            <person name="Kisaki G."/>
            <person name="Hamano K."/>
            <person name="Suezawa K."/>
            <person name="Otani M."/>
            <person name="Fukuda T."/>
            <person name="Manabe T."/>
            <person name="Gomi K."/>
            <person name="Tabuchi M."/>
            <person name="Akimitsu K."/>
            <person name="Kataoka I."/>
        </authorList>
    </citation>
    <scope>NUCLEOTIDE SEQUENCE [LARGE SCALE GENOMIC DNA]</scope>
    <source>
        <strain evidence="5">cv. Fuchu</strain>
    </source>
</reference>
<dbReference type="InterPro" id="IPR036865">
    <property type="entry name" value="CRAL-TRIO_dom_sf"/>
</dbReference>
<feature type="region of interest" description="Disordered" evidence="1">
    <location>
        <begin position="143"/>
        <end position="171"/>
    </location>
</feature>